<dbReference type="RefSeq" id="WP_009857772.1">
    <property type="nucleotide sequence ID" value="NZ_JAAOCD010000001.1"/>
</dbReference>
<dbReference type="PANTHER" id="PTHR43194:SF5">
    <property type="entry name" value="PIMELOYL-[ACYL-CARRIER PROTEIN] METHYL ESTER ESTERASE"/>
    <property type="match status" value="1"/>
</dbReference>
<proteinExistence type="predicted"/>
<dbReference type="SUPFAM" id="SSF53474">
    <property type="entry name" value="alpha/beta-Hydrolases"/>
    <property type="match status" value="1"/>
</dbReference>
<dbReference type="Pfam" id="PF00561">
    <property type="entry name" value="Abhydrolase_1"/>
    <property type="match status" value="1"/>
</dbReference>
<dbReference type="EMBL" id="JAAOCD010000001">
    <property type="protein sequence ID" value="NHK97672.1"/>
    <property type="molecule type" value="Genomic_DNA"/>
</dbReference>
<evidence type="ECO:0000259" key="1">
    <source>
        <dbReference type="Pfam" id="PF00561"/>
    </source>
</evidence>
<dbReference type="PANTHER" id="PTHR43194">
    <property type="entry name" value="HYDROLASE ALPHA/BETA FOLD FAMILY"/>
    <property type="match status" value="1"/>
</dbReference>
<evidence type="ECO:0000313" key="3">
    <source>
        <dbReference type="Proteomes" id="UP000802098"/>
    </source>
</evidence>
<dbReference type="InterPro" id="IPR000073">
    <property type="entry name" value="AB_hydrolase_1"/>
</dbReference>
<dbReference type="GO" id="GO:0016787">
    <property type="term" value="F:hydrolase activity"/>
    <property type="evidence" value="ECO:0007669"/>
    <property type="project" value="UniProtKB-KW"/>
</dbReference>
<sequence length="268" mass="27671">MKLVVNGHTLYAYTGGVEFDPALPCVVFVHGALNDHSVWTLLARWFAHHGRSVLAVDLPGHGRSEGPPPASVEAAADGLLALLDAAGVERAAIVGHSLGSLIALEAAARAPERITQLGLIGTAFPMKVSPALLATARETPQAAIDLVNTFSLSTIAAKPSFPAPGAWLHGGQRALMRRMQGQAEAGGLNLFAHDFAICDAYAGGLQAAAAVRCPAALVLGRRDSMTPPRAARELGEALRATVTTLPAGHSLMAEAPDGVLAALRALLD</sequence>
<reference evidence="2 3" key="1">
    <citation type="submission" date="2020-03" db="EMBL/GenBank/DDBJ databases">
        <title>Rubrivivax benzoatilyticus JA2 (sequenced after 10 years sub-culturing).</title>
        <authorList>
            <person name="Gupta D."/>
            <person name="Chintalapati S."/>
            <person name="Chintalapati V.R."/>
        </authorList>
    </citation>
    <scope>NUCLEOTIDE SEQUENCE [LARGE SCALE GENOMIC DNA]</scope>
    <source>
        <strain evidence="2 3">JA2-Mal</strain>
    </source>
</reference>
<dbReference type="InterPro" id="IPR050228">
    <property type="entry name" value="Carboxylesterase_BioH"/>
</dbReference>
<feature type="domain" description="AB hydrolase-1" evidence="1">
    <location>
        <begin position="24"/>
        <end position="255"/>
    </location>
</feature>
<dbReference type="Proteomes" id="UP000802098">
    <property type="component" value="Unassembled WGS sequence"/>
</dbReference>
<evidence type="ECO:0000313" key="2">
    <source>
        <dbReference type="EMBL" id="NHK97672.1"/>
    </source>
</evidence>
<dbReference type="InterPro" id="IPR029058">
    <property type="entry name" value="AB_hydrolase_fold"/>
</dbReference>
<protein>
    <submittedName>
        <fullName evidence="2">Alpha/beta hydrolase</fullName>
    </submittedName>
</protein>
<keyword evidence="2" id="KW-0378">Hydrolase</keyword>
<name>A0ABX0HRJ1_9BURK</name>
<accession>A0ABX0HRJ1</accession>
<organism evidence="2 3">
    <name type="scientific">Rubrivivax benzoatilyticus</name>
    <dbReference type="NCBI Taxonomy" id="316997"/>
    <lineage>
        <taxon>Bacteria</taxon>
        <taxon>Pseudomonadati</taxon>
        <taxon>Pseudomonadota</taxon>
        <taxon>Betaproteobacteria</taxon>
        <taxon>Burkholderiales</taxon>
        <taxon>Sphaerotilaceae</taxon>
        <taxon>Rubrivivax</taxon>
    </lineage>
</organism>
<dbReference type="PRINTS" id="PR00111">
    <property type="entry name" value="ABHYDROLASE"/>
</dbReference>
<gene>
    <name evidence="2" type="ORF">G7087_04730</name>
</gene>
<comment type="caution">
    <text evidence="2">The sequence shown here is derived from an EMBL/GenBank/DDBJ whole genome shotgun (WGS) entry which is preliminary data.</text>
</comment>
<keyword evidence="3" id="KW-1185">Reference proteome</keyword>
<dbReference type="Gene3D" id="3.40.50.1820">
    <property type="entry name" value="alpha/beta hydrolase"/>
    <property type="match status" value="1"/>
</dbReference>